<evidence type="ECO:0000256" key="1">
    <source>
        <dbReference type="SAM" id="MobiDB-lite"/>
    </source>
</evidence>
<dbReference type="EMBL" id="JAJVCN010000002">
    <property type="protein sequence ID" value="MCE7007281.1"/>
    <property type="molecule type" value="Genomic_DNA"/>
</dbReference>
<gene>
    <name evidence="2" type="ORF">LWC34_31325</name>
</gene>
<dbReference type="RefSeq" id="WP_233728666.1">
    <property type="nucleotide sequence ID" value="NZ_JAJVCN010000002.1"/>
</dbReference>
<dbReference type="Proteomes" id="UP001521150">
    <property type="component" value="Unassembled WGS sequence"/>
</dbReference>
<sequence length="51" mass="5664">MSSWVDNSRSGGGRRRHPRLGEPIEIDNASEIQQINAIRRAVFGGTDDANR</sequence>
<organism evidence="2 3">
    <name type="scientific">Kibdelosporangium philippinense</name>
    <dbReference type="NCBI Taxonomy" id="211113"/>
    <lineage>
        <taxon>Bacteria</taxon>
        <taxon>Bacillati</taxon>
        <taxon>Actinomycetota</taxon>
        <taxon>Actinomycetes</taxon>
        <taxon>Pseudonocardiales</taxon>
        <taxon>Pseudonocardiaceae</taxon>
        <taxon>Kibdelosporangium</taxon>
    </lineage>
</organism>
<keyword evidence="3" id="KW-1185">Reference proteome</keyword>
<protein>
    <submittedName>
        <fullName evidence="2">Uncharacterized protein</fullName>
    </submittedName>
</protein>
<feature type="region of interest" description="Disordered" evidence="1">
    <location>
        <begin position="1"/>
        <end position="28"/>
    </location>
</feature>
<reference evidence="2 3" key="1">
    <citation type="submission" date="2021-12" db="EMBL/GenBank/DDBJ databases">
        <title>Genome sequence of Kibdelosporangium philippinense ATCC 49844.</title>
        <authorList>
            <person name="Fedorov E.A."/>
            <person name="Omeragic M."/>
            <person name="Shalygina K.F."/>
            <person name="Maclea K.S."/>
        </authorList>
    </citation>
    <scope>NUCLEOTIDE SEQUENCE [LARGE SCALE GENOMIC DNA]</scope>
    <source>
        <strain evidence="2 3">ATCC 49844</strain>
    </source>
</reference>
<name>A0ABS8ZHJ9_9PSEU</name>
<accession>A0ABS8ZHJ9</accession>
<proteinExistence type="predicted"/>
<evidence type="ECO:0000313" key="3">
    <source>
        <dbReference type="Proteomes" id="UP001521150"/>
    </source>
</evidence>
<comment type="caution">
    <text evidence="2">The sequence shown here is derived from an EMBL/GenBank/DDBJ whole genome shotgun (WGS) entry which is preliminary data.</text>
</comment>
<evidence type="ECO:0000313" key="2">
    <source>
        <dbReference type="EMBL" id="MCE7007281.1"/>
    </source>
</evidence>